<dbReference type="EMBL" id="JACHJP010000014">
    <property type="protein sequence ID" value="MBB4920525.1"/>
    <property type="molecule type" value="Genomic_DNA"/>
</dbReference>
<dbReference type="InterPro" id="IPR036505">
    <property type="entry name" value="Amidase/PGRP_sf"/>
</dbReference>
<evidence type="ECO:0000313" key="3">
    <source>
        <dbReference type="EMBL" id="MBB4920525.1"/>
    </source>
</evidence>
<reference evidence="3 4" key="1">
    <citation type="submission" date="2020-08" db="EMBL/GenBank/DDBJ databases">
        <title>Genomic Encyclopedia of Type Strains, Phase III (KMG-III): the genomes of soil and plant-associated and newly described type strains.</title>
        <authorList>
            <person name="Whitman W."/>
        </authorList>
    </citation>
    <scope>NUCLEOTIDE SEQUENCE [LARGE SCALE GENOMIC DNA]</scope>
    <source>
        <strain evidence="3 4">CECT 8840</strain>
    </source>
</reference>
<dbReference type="InterPro" id="IPR002502">
    <property type="entry name" value="Amidase_domain"/>
</dbReference>
<dbReference type="Proteomes" id="UP000552644">
    <property type="component" value="Unassembled WGS sequence"/>
</dbReference>
<name>A0A7W7QVM6_9ACTN</name>
<dbReference type="Gene3D" id="3.40.80.10">
    <property type="entry name" value="Peptidoglycan recognition protein-like"/>
    <property type="match status" value="1"/>
</dbReference>
<evidence type="ECO:0000259" key="2">
    <source>
        <dbReference type="SMART" id="SM00701"/>
    </source>
</evidence>
<dbReference type="AlphaFoldDB" id="A0A7W7QVM6"/>
<dbReference type="InterPro" id="IPR015510">
    <property type="entry name" value="PGRP"/>
</dbReference>
<dbReference type="GO" id="GO:0008745">
    <property type="term" value="F:N-acetylmuramoyl-L-alanine amidase activity"/>
    <property type="evidence" value="ECO:0007669"/>
    <property type="project" value="InterPro"/>
</dbReference>
<sequence>MSMLSRRDWGARPPKDAYTTLNRTKGVKIHYTGDHVDPALAREHAKCVATVKAIQDHHMDGNGWIDIGYSLVVCPHRTIFQGRGAGHLPAANGAGLNSDHYAILGLVGTSGLTQPPDDLLLGILDAIDYLREHGGAGKEIKGHRDGYSTDCPGEALYTWITSGTPRPTSDDSR</sequence>
<evidence type="ECO:0000313" key="4">
    <source>
        <dbReference type="Proteomes" id="UP000552644"/>
    </source>
</evidence>
<dbReference type="SUPFAM" id="SSF55846">
    <property type="entry name" value="N-acetylmuramoyl-L-alanine amidase-like"/>
    <property type="match status" value="1"/>
</dbReference>
<comment type="similarity">
    <text evidence="1">Belongs to the N-acetylmuramoyl-L-alanine amidase 2 family.</text>
</comment>
<gene>
    <name evidence="3" type="ORF">FHS44_007676</name>
</gene>
<dbReference type="SMART" id="SM00701">
    <property type="entry name" value="PGRP"/>
    <property type="match status" value="1"/>
</dbReference>
<dbReference type="GO" id="GO:0009253">
    <property type="term" value="P:peptidoglycan catabolic process"/>
    <property type="evidence" value="ECO:0007669"/>
    <property type="project" value="InterPro"/>
</dbReference>
<dbReference type="InterPro" id="IPR006619">
    <property type="entry name" value="PGRP_domain_met/bac"/>
</dbReference>
<dbReference type="RefSeq" id="WP_184724912.1">
    <property type="nucleotide sequence ID" value="NZ_JACHJP010000014.1"/>
</dbReference>
<accession>A0A7W7QVM6</accession>
<evidence type="ECO:0000256" key="1">
    <source>
        <dbReference type="ARBA" id="ARBA00007553"/>
    </source>
</evidence>
<protein>
    <recommendedName>
        <fullName evidence="2">Peptidoglycan recognition protein family domain-containing protein</fullName>
    </recommendedName>
</protein>
<keyword evidence="4" id="KW-1185">Reference proteome</keyword>
<organism evidence="3 4">
    <name type="scientific">Streptosporangium saharense</name>
    <dbReference type="NCBI Taxonomy" id="1706840"/>
    <lineage>
        <taxon>Bacteria</taxon>
        <taxon>Bacillati</taxon>
        <taxon>Actinomycetota</taxon>
        <taxon>Actinomycetes</taxon>
        <taxon>Streptosporangiales</taxon>
        <taxon>Streptosporangiaceae</taxon>
        <taxon>Streptosporangium</taxon>
    </lineage>
</organism>
<dbReference type="GO" id="GO:0008270">
    <property type="term" value="F:zinc ion binding"/>
    <property type="evidence" value="ECO:0007669"/>
    <property type="project" value="InterPro"/>
</dbReference>
<dbReference type="PANTHER" id="PTHR11022:SF41">
    <property type="entry name" value="PEPTIDOGLYCAN-RECOGNITION PROTEIN LC-RELATED"/>
    <property type="match status" value="1"/>
</dbReference>
<dbReference type="CDD" id="cd06583">
    <property type="entry name" value="PGRP"/>
    <property type="match status" value="1"/>
</dbReference>
<feature type="domain" description="Peptidoglycan recognition protein family" evidence="2">
    <location>
        <begin position="1"/>
        <end position="147"/>
    </location>
</feature>
<comment type="caution">
    <text evidence="3">The sequence shown here is derived from an EMBL/GenBank/DDBJ whole genome shotgun (WGS) entry which is preliminary data.</text>
</comment>
<proteinExistence type="inferred from homology"/>
<dbReference type="PANTHER" id="PTHR11022">
    <property type="entry name" value="PEPTIDOGLYCAN RECOGNITION PROTEIN"/>
    <property type="match status" value="1"/>
</dbReference>